<dbReference type="Proteomes" id="UP001500889">
    <property type="component" value="Chromosome E"/>
</dbReference>
<evidence type="ECO:0000256" key="3">
    <source>
        <dbReference type="SAM" id="MobiDB-lite"/>
    </source>
</evidence>
<protein>
    <recommendedName>
        <fullName evidence="5">Single domain-containing protein</fullName>
    </recommendedName>
</protein>
<evidence type="ECO:0000256" key="4">
    <source>
        <dbReference type="SAM" id="SignalP"/>
    </source>
</evidence>
<gene>
    <name evidence="6" type="ORF">DMAD_03519</name>
</gene>
<keyword evidence="7" id="KW-1185">Reference proteome</keyword>
<sequence>MKYFLLLLLIGLMPRAHTLVHKDNWGKSADGKGCKTPKGDLKPGGSVQDDKVCGIFFCNSKDGHGLIHYCQIPATFAECSGTGVSTDIDYPDCCWICVKEKDCSQGGDAGKAGKEKATKKPVL</sequence>
<feature type="chain" id="PRO_5043515878" description="Single domain-containing protein" evidence="4">
    <location>
        <begin position="19"/>
        <end position="123"/>
    </location>
</feature>
<organism evidence="6 7">
    <name type="scientific">Drosophila madeirensis</name>
    <name type="common">Fruit fly</name>
    <dbReference type="NCBI Taxonomy" id="30013"/>
    <lineage>
        <taxon>Eukaryota</taxon>
        <taxon>Metazoa</taxon>
        <taxon>Ecdysozoa</taxon>
        <taxon>Arthropoda</taxon>
        <taxon>Hexapoda</taxon>
        <taxon>Insecta</taxon>
        <taxon>Pterygota</taxon>
        <taxon>Neoptera</taxon>
        <taxon>Endopterygota</taxon>
        <taxon>Diptera</taxon>
        <taxon>Brachycera</taxon>
        <taxon>Muscomorpha</taxon>
        <taxon>Ephydroidea</taxon>
        <taxon>Drosophilidae</taxon>
        <taxon>Drosophila</taxon>
        <taxon>Sophophora</taxon>
    </lineage>
</organism>
<evidence type="ECO:0000259" key="5">
    <source>
        <dbReference type="SMART" id="SM01318"/>
    </source>
</evidence>
<dbReference type="InterPro" id="IPR029277">
    <property type="entry name" value="SVWC_dom"/>
</dbReference>
<keyword evidence="4" id="KW-0732">Signal</keyword>
<evidence type="ECO:0000256" key="2">
    <source>
        <dbReference type="ARBA" id="ARBA00022525"/>
    </source>
</evidence>
<comment type="subcellular location">
    <subcellularLocation>
        <location evidence="1">Secreted</location>
    </subcellularLocation>
</comment>
<reference evidence="6 7" key="1">
    <citation type="submission" date="2024-02" db="EMBL/GenBank/DDBJ databases">
        <title>A chromosome-level genome assembly of Drosophila madeirensis, a fruit fly species endemic to Madeira island.</title>
        <authorList>
            <person name="Tomihara K."/>
            <person name="Llopart A."/>
            <person name="Yamamoto D."/>
        </authorList>
    </citation>
    <scope>NUCLEOTIDE SEQUENCE [LARGE SCALE GENOMIC DNA]</scope>
    <source>
        <strain evidence="6 7">RF1</strain>
    </source>
</reference>
<evidence type="ECO:0000313" key="7">
    <source>
        <dbReference type="Proteomes" id="UP001500889"/>
    </source>
</evidence>
<proteinExistence type="predicted"/>
<evidence type="ECO:0000256" key="1">
    <source>
        <dbReference type="ARBA" id="ARBA00004613"/>
    </source>
</evidence>
<evidence type="ECO:0000313" key="6">
    <source>
        <dbReference type="EMBL" id="BFG04586.1"/>
    </source>
</evidence>
<feature type="domain" description="Single" evidence="5">
    <location>
        <begin position="34"/>
        <end position="97"/>
    </location>
</feature>
<dbReference type="SMART" id="SM01318">
    <property type="entry name" value="SVWC"/>
    <property type="match status" value="1"/>
</dbReference>
<keyword evidence="2" id="KW-0964">Secreted</keyword>
<dbReference type="GO" id="GO:0005576">
    <property type="term" value="C:extracellular region"/>
    <property type="evidence" value="ECO:0007669"/>
    <property type="project" value="UniProtKB-SubCell"/>
</dbReference>
<dbReference type="EMBL" id="AP029267">
    <property type="protein sequence ID" value="BFG04586.1"/>
    <property type="molecule type" value="Genomic_DNA"/>
</dbReference>
<name>A0AAU9GAV2_DROMD</name>
<feature type="compositionally biased region" description="Basic and acidic residues" evidence="3">
    <location>
        <begin position="111"/>
        <end position="123"/>
    </location>
</feature>
<dbReference type="Pfam" id="PF15430">
    <property type="entry name" value="SVWC"/>
    <property type="match status" value="1"/>
</dbReference>
<feature type="region of interest" description="Disordered" evidence="3">
    <location>
        <begin position="103"/>
        <end position="123"/>
    </location>
</feature>
<feature type="signal peptide" evidence="4">
    <location>
        <begin position="1"/>
        <end position="18"/>
    </location>
</feature>
<dbReference type="AlphaFoldDB" id="A0AAU9GAV2"/>
<accession>A0AAU9GAV2</accession>